<name>A0A0E4CXK0_9BACL</name>
<dbReference type="Pfam" id="PF02120">
    <property type="entry name" value="Flg_hook"/>
    <property type="match status" value="1"/>
</dbReference>
<feature type="domain" description="Flagellar hook-length control protein-like C-terminal" evidence="2">
    <location>
        <begin position="354"/>
        <end position="428"/>
    </location>
</feature>
<feature type="compositionally biased region" description="Polar residues" evidence="1">
    <location>
        <begin position="478"/>
        <end position="495"/>
    </location>
</feature>
<gene>
    <name evidence="3" type="ORF">PRIO_4071</name>
</gene>
<dbReference type="Gene3D" id="3.30.750.140">
    <property type="match status" value="1"/>
</dbReference>
<dbReference type="RefSeq" id="WP_052741496.1">
    <property type="nucleotide sequence ID" value="NZ_LN831776.1"/>
</dbReference>
<evidence type="ECO:0000313" key="3">
    <source>
        <dbReference type="EMBL" id="CQR56474.1"/>
    </source>
</evidence>
<dbReference type="PANTHER" id="PTHR37533:SF2">
    <property type="entry name" value="FLAGELLAR HOOK-LENGTH CONTROL PROTEIN"/>
    <property type="match status" value="1"/>
</dbReference>
<feature type="compositionally biased region" description="Basic and acidic residues" evidence="1">
    <location>
        <begin position="449"/>
        <end position="459"/>
    </location>
</feature>
<dbReference type="InterPro" id="IPR052563">
    <property type="entry name" value="FliK"/>
</dbReference>
<dbReference type="EMBL" id="LN831776">
    <property type="protein sequence ID" value="CQR56474.1"/>
    <property type="molecule type" value="Genomic_DNA"/>
</dbReference>
<dbReference type="KEGG" id="pri:PRIO_4071"/>
<sequence>MSLVVQTMSGGNKAAATGTSTAAGAGTAAGTASAAPFAQTLVQSMGAAQATETAAPAVLGNLASLLQGLMNAVQAAGEETSTDATAKSAELLQGLTEDVEKLDEDISSEPALMAALQGWLLQVSALLSGSAPSEGSTEAGSIPAETLSPLAQNPETLRFAVQDELNSLVSLVKQAAAEGNEPTASAGIALLNNFTAILADTVVPDHKAKAKPAVSTDAAPVVLKPVTETDSKVEVKVKAPVSTDIRTSPATAAATENTTAVPAATVTADDEADMVAAPLAKAALTADASKDGAETEVLAGAKPAEENHEVITAGQLSLRGGITAPLKAVTPPVPVHQFASEMTSFITGKLEIVKKGGVAEATITLFPENLGQVDVKITMQNGHLVAQFLTEHAGAKDMLEQQMSQLRSALQHQGLQVEKLEVTQNNTPLQSQYNGSQQGRGAGSGSQQQERRSKERTEEIGDAVLAAELNGEWKEWVASTQQDSHSQGGSFSAKA</sequence>
<dbReference type="InterPro" id="IPR038610">
    <property type="entry name" value="FliK-like_C_sf"/>
</dbReference>
<dbReference type="PATRIC" id="fig|1073571.4.peg.4352"/>
<reference evidence="4" key="1">
    <citation type="submission" date="2015-03" db="EMBL/GenBank/DDBJ databases">
        <authorList>
            <person name="Wibberg D."/>
        </authorList>
    </citation>
    <scope>NUCLEOTIDE SEQUENCE [LARGE SCALE GENOMIC DNA]</scope>
</reference>
<dbReference type="Proteomes" id="UP000033163">
    <property type="component" value="Chromosome I"/>
</dbReference>
<evidence type="ECO:0000256" key="1">
    <source>
        <dbReference type="SAM" id="MobiDB-lite"/>
    </source>
</evidence>
<dbReference type="HOGENOM" id="CLU_575982_0_0_9"/>
<organism evidence="3 4">
    <name type="scientific">Paenibacillus riograndensis SBR5</name>
    <dbReference type="NCBI Taxonomy" id="1073571"/>
    <lineage>
        <taxon>Bacteria</taxon>
        <taxon>Bacillati</taxon>
        <taxon>Bacillota</taxon>
        <taxon>Bacilli</taxon>
        <taxon>Bacillales</taxon>
        <taxon>Paenibacillaceae</taxon>
        <taxon>Paenibacillus</taxon>
        <taxon>Paenibacillus sonchi group</taxon>
    </lineage>
</organism>
<dbReference type="CDD" id="cd17470">
    <property type="entry name" value="T3SS_Flik_C"/>
    <property type="match status" value="1"/>
</dbReference>
<evidence type="ECO:0000313" key="4">
    <source>
        <dbReference type="Proteomes" id="UP000033163"/>
    </source>
</evidence>
<dbReference type="AlphaFoldDB" id="A0A0E4CXK0"/>
<feature type="region of interest" description="Disordered" evidence="1">
    <location>
        <begin position="476"/>
        <end position="495"/>
    </location>
</feature>
<dbReference type="PANTHER" id="PTHR37533">
    <property type="entry name" value="FLAGELLAR HOOK-LENGTH CONTROL PROTEIN"/>
    <property type="match status" value="1"/>
</dbReference>
<evidence type="ECO:0000259" key="2">
    <source>
        <dbReference type="Pfam" id="PF02120"/>
    </source>
</evidence>
<feature type="region of interest" description="Disordered" evidence="1">
    <location>
        <begin position="428"/>
        <end position="464"/>
    </location>
</feature>
<dbReference type="InterPro" id="IPR021136">
    <property type="entry name" value="Flagellar_hook_control-like_C"/>
</dbReference>
<protein>
    <recommendedName>
        <fullName evidence="2">Flagellar hook-length control protein-like C-terminal domain-containing protein</fullName>
    </recommendedName>
</protein>
<accession>A0A0E4CXK0</accession>
<proteinExistence type="predicted"/>